<protein>
    <submittedName>
        <fullName evidence="7">Lysoplasmalogenase family protein</fullName>
    </submittedName>
</protein>
<dbReference type="RefSeq" id="WP_368803774.1">
    <property type="nucleotide sequence ID" value="NZ_JAZHFV010000005.1"/>
</dbReference>
<keyword evidence="5 6" id="KW-0472">Membrane</keyword>
<accession>A0ABV3WVT0</accession>
<feature type="transmembrane region" description="Helical" evidence="6">
    <location>
        <begin position="83"/>
        <end position="107"/>
    </location>
</feature>
<comment type="subcellular location">
    <subcellularLocation>
        <location evidence="1">Membrane</location>
        <topology evidence="1">Multi-pass membrane protein</topology>
    </subcellularLocation>
</comment>
<reference evidence="7 8" key="1">
    <citation type="submission" date="2024-01" db="EMBL/GenBank/DDBJ databases">
        <title>New evidence supports the origin of RcGTA from prophage.</title>
        <authorList>
            <person name="Xu Y."/>
            <person name="Liu B."/>
            <person name="Chen F."/>
        </authorList>
    </citation>
    <scope>NUCLEOTIDE SEQUENCE [LARGE SCALE GENOMIC DNA]</scope>
    <source>
        <strain evidence="7 8">CBW1107-2</strain>
    </source>
</reference>
<comment type="similarity">
    <text evidence="2">Belongs to the TMEM86 family.</text>
</comment>
<feature type="transmembrane region" description="Helical" evidence="6">
    <location>
        <begin position="169"/>
        <end position="191"/>
    </location>
</feature>
<feature type="transmembrane region" description="Helical" evidence="6">
    <location>
        <begin position="203"/>
        <end position="221"/>
    </location>
</feature>
<keyword evidence="3 6" id="KW-0812">Transmembrane</keyword>
<feature type="transmembrane region" description="Helical" evidence="6">
    <location>
        <begin position="46"/>
        <end position="71"/>
    </location>
</feature>
<dbReference type="Proteomes" id="UP001559025">
    <property type="component" value="Unassembled WGS sequence"/>
</dbReference>
<dbReference type="PANTHER" id="PTHR31885:SF6">
    <property type="entry name" value="GH04784P"/>
    <property type="match status" value="1"/>
</dbReference>
<evidence type="ECO:0000256" key="4">
    <source>
        <dbReference type="ARBA" id="ARBA00022989"/>
    </source>
</evidence>
<proteinExistence type="inferred from homology"/>
<evidence type="ECO:0000256" key="2">
    <source>
        <dbReference type="ARBA" id="ARBA00007375"/>
    </source>
</evidence>
<dbReference type="PANTHER" id="PTHR31885">
    <property type="entry name" value="GH04784P"/>
    <property type="match status" value="1"/>
</dbReference>
<evidence type="ECO:0000313" key="7">
    <source>
        <dbReference type="EMBL" id="MEX4008796.1"/>
    </source>
</evidence>
<keyword evidence="8" id="KW-1185">Reference proteome</keyword>
<organism evidence="7 8">
    <name type="scientific">Neoaquamicrobium sediminum</name>
    <dbReference type="NCBI Taxonomy" id="1849104"/>
    <lineage>
        <taxon>Bacteria</taxon>
        <taxon>Pseudomonadati</taxon>
        <taxon>Pseudomonadota</taxon>
        <taxon>Alphaproteobacteria</taxon>
        <taxon>Hyphomicrobiales</taxon>
        <taxon>Phyllobacteriaceae</taxon>
        <taxon>Neoaquamicrobium</taxon>
    </lineage>
</organism>
<evidence type="ECO:0000256" key="6">
    <source>
        <dbReference type="SAM" id="Phobius"/>
    </source>
</evidence>
<dbReference type="Pfam" id="PF07947">
    <property type="entry name" value="YhhN"/>
    <property type="match status" value="1"/>
</dbReference>
<evidence type="ECO:0000256" key="1">
    <source>
        <dbReference type="ARBA" id="ARBA00004141"/>
    </source>
</evidence>
<dbReference type="EMBL" id="JAZHFV010000005">
    <property type="protein sequence ID" value="MEX4008796.1"/>
    <property type="molecule type" value="Genomic_DNA"/>
</dbReference>
<evidence type="ECO:0000256" key="5">
    <source>
        <dbReference type="ARBA" id="ARBA00023136"/>
    </source>
</evidence>
<comment type="caution">
    <text evidence="7">The sequence shown here is derived from an EMBL/GenBank/DDBJ whole genome shotgun (WGS) entry which is preliminary data.</text>
</comment>
<keyword evidence="4 6" id="KW-1133">Transmembrane helix</keyword>
<dbReference type="InterPro" id="IPR012506">
    <property type="entry name" value="TMEM86B-like"/>
</dbReference>
<gene>
    <name evidence="7" type="ORF">V1479_15890</name>
</gene>
<evidence type="ECO:0000256" key="3">
    <source>
        <dbReference type="ARBA" id="ARBA00022692"/>
    </source>
</evidence>
<name>A0ABV3WVT0_9HYPH</name>
<evidence type="ECO:0000313" key="8">
    <source>
        <dbReference type="Proteomes" id="UP001559025"/>
    </source>
</evidence>
<sequence>MMPFAGGPESLSNGTLLLSAVAAFLHLLMLHRPPSWRRTVVKTGSVALLAVLAQVEGGPLLLVAALALSAIGDAFLAQDGEKAFLGGLASFLVAHLAYVALFVATGAGTEILAVQPWRLALPVAVTLTALPLLRRLLPAAGPNIRPAVGAYAAAILAMMWSSATVAAPLVMVGAAMFVVSDAILATAKFLFAPASRHHGWAAPSVWMLYYLAQVAITLAFIL</sequence>